<keyword evidence="2" id="KW-0560">Oxidoreductase</keyword>
<dbReference type="SMART" id="SM00822">
    <property type="entry name" value="PKS_KR"/>
    <property type="match status" value="1"/>
</dbReference>
<organism evidence="5 6">
    <name type="scientific">Haliea salexigens</name>
    <dbReference type="NCBI Taxonomy" id="287487"/>
    <lineage>
        <taxon>Bacteria</taxon>
        <taxon>Pseudomonadati</taxon>
        <taxon>Pseudomonadota</taxon>
        <taxon>Gammaproteobacteria</taxon>
        <taxon>Cellvibrionales</taxon>
        <taxon>Halieaceae</taxon>
        <taxon>Haliea</taxon>
    </lineage>
</organism>
<dbReference type="Pfam" id="PF00106">
    <property type="entry name" value="adh_short"/>
    <property type="match status" value="1"/>
</dbReference>
<dbReference type="EMBL" id="DMND01000162">
    <property type="protein sequence ID" value="HAN28405.1"/>
    <property type="molecule type" value="Genomic_DNA"/>
</dbReference>
<dbReference type="CDD" id="cd05374">
    <property type="entry name" value="17beta-HSD-like_SDR_c"/>
    <property type="match status" value="1"/>
</dbReference>
<evidence type="ECO:0000313" key="6">
    <source>
        <dbReference type="Proteomes" id="UP000259273"/>
    </source>
</evidence>
<comment type="caution">
    <text evidence="5">The sequence shown here is derived from an EMBL/GenBank/DDBJ whole genome shotgun (WGS) entry which is preliminary data.</text>
</comment>
<feature type="non-terminal residue" evidence="5">
    <location>
        <position position="293"/>
    </location>
</feature>
<dbReference type="STRING" id="1121937.GCA_000423125_02741"/>
<name>A0A3C1KP11_9GAMM</name>
<dbReference type="PRINTS" id="PR00081">
    <property type="entry name" value="GDHRDH"/>
</dbReference>
<evidence type="ECO:0000259" key="4">
    <source>
        <dbReference type="SMART" id="SM00822"/>
    </source>
</evidence>
<dbReference type="PROSITE" id="PS00061">
    <property type="entry name" value="ADH_SHORT"/>
    <property type="match status" value="1"/>
</dbReference>
<evidence type="ECO:0000256" key="2">
    <source>
        <dbReference type="ARBA" id="ARBA00023002"/>
    </source>
</evidence>
<dbReference type="Gene3D" id="3.40.50.720">
    <property type="entry name" value="NAD(P)-binding Rossmann-like Domain"/>
    <property type="match status" value="1"/>
</dbReference>
<dbReference type="InterPro" id="IPR051911">
    <property type="entry name" value="SDR_oxidoreductase"/>
</dbReference>
<evidence type="ECO:0000256" key="3">
    <source>
        <dbReference type="RuleBase" id="RU000363"/>
    </source>
</evidence>
<dbReference type="GO" id="GO:0016491">
    <property type="term" value="F:oxidoreductase activity"/>
    <property type="evidence" value="ECO:0007669"/>
    <property type="project" value="UniProtKB-KW"/>
</dbReference>
<dbReference type="AlphaFoldDB" id="A0A3C1KP11"/>
<dbReference type="PANTHER" id="PTHR43976">
    <property type="entry name" value="SHORT CHAIN DEHYDROGENASE"/>
    <property type="match status" value="1"/>
</dbReference>
<evidence type="ECO:0000256" key="1">
    <source>
        <dbReference type="ARBA" id="ARBA00006484"/>
    </source>
</evidence>
<evidence type="ECO:0000313" key="5">
    <source>
        <dbReference type="EMBL" id="HAN28405.1"/>
    </source>
</evidence>
<dbReference type="InterPro" id="IPR036291">
    <property type="entry name" value="NAD(P)-bd_dom_sf"/>
</dbReference>
<accession>A0A3C1KP11</accession>
<proteinExistence type="inferred from homology"/>
<sequence length="293" mass="31527">MHTVRCQLRGASSQCGATFISVAPWRAWCDKGGCMYAAWRVRLALRLAIGGMRMRTVQDSVWLISGCSSGFGREIARTALEGGARVAVTARRPEAVADLVSAWPQQAVALALDVTDARSIAAAVENTLSAFGHIDVLVNNAGYGYVAAVEEGEDAAVRGMFETNFFGALALTRAVLPLMRERGRGHIITMSSQAGIMANPGTGYYSATKYALEGFMDALAKEVAPLGIRVSSVQPGAFRTDWSGRSLQRSDKRLPAYEDHVHGRLDMIAEMDGKQPGDPVRAAKIIVDLYAME</sequence>
<dbReference type="InterPro" id="IPR057326">
    <property type="entry name" value="KR_dom"/>
</dbReference>
<dbReference type="PANTHER" id="PTHR43976:SF16">
    <property type="entry name" value="SHORT-CHAIN DEHYDROGENASE_REDUCTASE FAMILY PROTEIN"/>
    <property type="match status" value="1"/>
</dbReference>
<reference evidence="5 6" key="1">
    <citation type="journal article" date="2018" name="Nat. Biotechnol.">
        <title>A standardized bacterial taxonomy based on genome phylogeny substantially revises the tree of life.</title>
        <authorList>
            <person name="Parks D.H."/>
            <person name="Chuvochina M."/>
            <person name="Waite D.W."/>
            <person name="Rinke C."/>
            <person name="Skarshewski A."/>
            <person name="Chaumeil P.A."/>
            <person name="Hugenholtz P."/>
        </authorList>
    </citation>
    <scope>NUCLEOTIDE SEQUENCE [LARGE SCALE GENOMIC DNA]</scope>
    <source>
        <strain evidence="5">UBA9158</strain>
    </source>
</reference>
<protein>
    <recommendedName>
        <fullName evidence="4">Ketoreductase domain-containing protein</fullName>
    </recommendedName>
</protein>
<feature type="domain" description="Ketoreductase" evidence="4">
    <location>
        <begin position="60"/>
        <end position="245"/>
    </location>
</feature>
<dbReference type="InterPro" id="IPR002347">
    <property type="entry name" value="SDR_fam"/>
</dbReference>
<dbReference type="Proteomes" id="UP000259273">
    <property type="component" value="Unassembled WGS sequence"/>
</dbReference>
<dbReference type="NCBIfam" id="NF004824">
    <property type="entry name" value="PRK06180.1"/>
    <property type="match status" value="1"/>
</dbReference>
<dbReference type="SUPFAM" id="SSF51735">
    <property type="entry name" value="NAD(P)-binding Rossmann-fold domains"/>
    <property type="match status" value="1"/>
</dbReference>
<dbReference type="InterPro" id="IPR020904">
    <property type="entry name" value="Sc_DH/Rdtase_CS"/>
</dbReference>
<gene>
    <name evidence="5" type="ORF">DCP75_11930</name>
</gene>
<dbReference type="PRINTS" id="PR00080">
    <property type="entry name" value="SDRFAMILY"/>
</dbReference>
<comment type="similarity">
    <text evidence="1 3">Belongs to the short-chain dehydrogenases/reductases (SDR) family.</text>
</comment>